<name>A0A418Y9Q4_9GAMM</name>
<organism evidence="1 2">
    <name type="scientific">Motilimonas pumila</name>
    <dbReference type="NCBI Taxonomy" id="2303987"/>
    <lineage>
        <taxon>Bacteria</taxon>
        <taxon>Pseudomonadati</taxon>
        <taxon>Pseudomonadota</taxon>
        <taxon>Gammaproteobacteria</taxon>
        <taxon>Alteromonadales</taxon>
        <taxon>Alteromonadales genera incertae sedis</taxon>
        <taxon>Motilimonas</taxon>
    </lineage>
</organism>
<evidence type="ECO:0000313" key="2">
    <source>
        <dbReference type="Proteomes" id="UP000283255"/>
    </source>
</evidence>
<reference evidence="1 2" key="2">
    <citation type="submission" date="2019-01" db="EMBL/GenBank/DDBJ databases">
        <title>Motilimonas pumilus sp. nov., isolated from the gut of sea cucumber (Apostichopus japonicus).</title>
        <authorList>
            <person name="Wang F.-Q."/>
            <person name="Ren L.-H."/>
            <person name="Lin Y.-W."/>
            <person name="Sun G.-H."/>
            <person name="Du Z.-J."/>
            <person name="Zhao J.-X."/>
            <person name="Liu X.-J."/>
            <person name="Liu L.-J."/>
        </authorList>
    </citation>
    <scope>NUCLEOTIDE SEQUENCE [LARGE SCALE GENOMIC DNA]</scope>
    <source>
        <strain evidence="1 2">PLHSC7-2</strain>
    </source>
</reference>
<dbReference type="EMBL" id="QZCH01000044">
    <property type="protein sequence ID" value="RJG37984.1"/>
    <property type="molecule type" value="Genomic_DNA"/>
</dbReference>
<comment type="caution">
    <text evidence="1">The sequence shown here is derived from an EMBL/GenBank/DDBJ whole genome shotgun (WGS) entry which is preliminary data.</text>
</comment>
<gene>
    <name evidence="1" type="ORF">D1Z90_19350</name>
</gene>
<dbReference type="Proteomes" id="UP000283255">
    <property type="component" value="Unassembled WGS sequence"/>
</dbReference>
<dbReference type="AlphaFoldDB" id="A0A418Y9Q4"/>
<reference evidence="1 2" key="1">
    <citation type="submission" date="2018-09" db="EMBL/GenBank/DDBJ databases">
        <authorList>
            <person name="Wang F."/>
        </authorList>
    </citation>
    <scope>NUCLEOTIDE SEQUENCE [LARGE SCALE GENOMIC DNA]</scope>
    <source>
        <strain evidence="1 2">PLHSC7-2</strain>
    </source>
</reference>
<sequence>MATARALFPAITGGSEVTLVDSALSLAGVDSVLSLVGVDSVLSLVGVATTEESLPSQADRNKSKTAIMIS</sequence>
<protein>
    <submittedName>
        <fullName evidence="1">Uncharacterized protein</fullName>
    </submittedName>
</protein>
<keyword evidence="2" id="KW-1185">Reference proteome</keyword>
<proteinExistence type="predicted"/>
<accession>A0A418Y9Q4</accession>
<evidence type="ECO:0000313" key="1">
    <source>
        <dbReference type="EMBL" id="RJG37984.1"/>
    </source>
</evidence>